<evidence type="ECO:0000313" key="3">
    <source>
        <dbReference type="Proteomes" id="UP001623591"/>
    </source>
</evidence>
<evidence type="ECO:0000256" key="1">
    <source>
        <dbReference type="SAM" id="Phobius"/>
    </source>
</evidence>
<dbReference type="Proteomes" id="UP001623591">
    <property type="component" value="Unassembled WGS sequence"/>
</dbReference>
<dbReference type="Pfam" id="PF13687">
    <property type="entry name" value="DUF4153"/>
    <property type="match status" value="1"/>
</dbReference>
<feature type="transmembrane region" description="Helical" evidence="1">
    <location>
        <begin position="67"/>
        <end position="85"/>
    </location>
</feature>
<dbReference type="EMBL" id="JBJHZZ010000001">
    <property type="protein sequence ID" value="MFL0246035.1"/>
    <property type="molecule type" value="Genomic_DNA"/>
</dbReference>
<feature type="transmembrane region" description="Helical" evidence="1">
    <location>
        <begin position="121"/>
        <end position="143"/>
    </location>
</feature>
<feature type="transmembrane region" description="Helical" evidence="1">
    <location>
        <begin position="207"/>
        <end position="227"/>
    </location>
</feature>
<feature type="transmembrane region" description="Helical" evidence="1">
    <location>
        <begin position="163"/>
        <end position="181"/>
    </location>
</feature>
<feature type="transmembrane region" description="Helical" evidence="1">
    <location>
        <begin position="38"/>
        <end position="55"/>
    </location>
</feature>
<feature type="transmembrane region" description="Helical" evidence="1">
    <location>
        <begin position="248"/>
        <end position="274"/>
    </location>
</feature>
<dbReference type="RefSeq" id="WP_406768486.1">
    <property type="nucleotide sequence ID" value="NZ_JBJHZZ010000001.1"/>
</dbReference>
<keyword evidence="1" id="KW-1133">Transmembrane helix</keyword>
<reference evidence="2 3" key="1">
    <citation type="submission" date="2024-11" db="EMBL/GenBank/DDBJ databases">
        <authorList>
            <person name="Heng Y.C."/>
            <person name="Lim A.C.H."/>
            <person name="Lee J.K.Y."/>
            <person name="Kittelmann S."/>
        </authorList>
    </citation>
    <scope>NUCLEOTIDE SEQUENCE [LARGE SCALE GENOMIC DNA]</scope>
    <source>
        <strain evidence="2 3">WILCCON 0185</strain>
    </source>
</reference>
<keyword evidence="1" id="KW-0812">Transmembrane</keyword>
<feature type="transmembrane region" description="Helical" evidence="1">
    <location>
        <begin position="323"/>
        <end position="343"/>
    </location>
</feature>
<dbReference type="InterPro" id="IPR025291">
    <property type="entry name" value="DUF4153"/>
</dbReference>
<feature type="transmembrane region" description="Helical" evidence="1">
    <location>
        <begin position="363"/>
        <end position="385"/>
    </location>
</feature>
<gene>
    <name evidence="2" type="ORF">ACJDUG_03470</name>
</gene>
<keyword evidence="1" id="KW-0472">Membrane</keyword>
<name>A0ABW8T345_9CLOT</name>
<keyword evidence="3" id="KW-1185">Reference proteome</keyword>
<feature type="transmembrane region" description="Helical" evidence="1">
    <location>
        <begin position="15"/>
        <end position="33"/>
    </location>
</feature>
<comment type="caution">
    <text evidence="2">The sequence shown here is derived from an EMBL/GenBank/DDBJ whole genome shotgun (WGS) entry which is preliminary data.</text>
</comment>
<accession>A0ABW8T345</accession>
<sequence>MTEEEKSMEVYAKEGLYYIIFSLILGIVFDRLFYSSGIGISHFIFLALCISFFIWSVRKNIKIEKNLGWFLLIPISLLSFSYTFYTNVAFMLLNLVIIPFLMVASSILIQNPKLKWDKFSFVFYMIKKGFINVLGSLGSPFVIIRKLIIRKEKSQDKAIRSQILIGLVISVPLLIIILGLLNNADMVFSYYLNNITTIFDNINLNNVLPHLILIIIIAFYLFGYMWGFKKEDKDYEKIINLEKIGVEALIIITVLVVLNMLYLLFTIIQFSYLYGGGNMALPAGFTYAEYARRGFFELAAVTFINFIIVLCCLKYMKRENRKLVTGGNSLFSLLILFTLNMLYSANFKLSLYESSYGYTYLRVFVHLFMLLLFILSIILLIGIWYRKLSIVKSIIITTITMYTVINYINIDAFIAKKNIERYNNTGKVDISYLTSLSYEAVPYLIQLRNAEDPNIRTAIDKKLDNMKAEILRQKHLNEFNISRSRAEKLLNAIQK</sequence>
<protein>
    <submittedName>
        <fullName evidence="2">DUF4153 domain-containing protein</fullName>
    </submittedName>
</protein>
<organism evidence="2 3">
    <name type="scientific">Candidatus Clostridium stratigraminis</name>
    <dbReference type="NCBI Taxonomy" id="3381661"/>
    <lineage>
        <taxon>Bacteria</taxon>
        <taxon>Bacillati</taxon>
        <taxon>Bacillota</taxon>
        <taxon>Clostridia</taxon>
        <taxon>Eubacteriales</taxon>
        <taxon>Clostridiaceae</taxon>
        <taxon>Clostridium</taxon>
    </lineage>
</organism>
<evidence type="ECO:0000313" key="2">
    <source>
        <dbReference type="EMBL" id="MFL0246035.1"/>
    </source>
</evidence>
<proteinExistence type="predicted"/>
<feature type="transmembrane region" description="Helical" evidence="1">
    <location>
        <begin position="294"/>
        <end position="316"/>
    </location>
</feature>